<dbReference type="PANTHER" id="PTHR24113:SF12">
    <property type="entry name" value="RAN GTPASE-ACTIVATING PROTEIN 1"/>
    <property type="match status" value="1"/>
</dbReference>
<keyword evidence="2" id="KW-0433">Leucine-rich repeat</keyword>
<evidence type="ECO:0000256" key="2">
    <source>
        <dbReference type="ARBA" id="ARBA00022614"/>
    </source>
</evidence>
<dbReference type="SMART" id="SM00368">
    <property type="entry name" value="LRR_RI"/>
    <property type="match status" value="9"/>
</dbReference>
<dbReference type="InterPro" id="IPR027038">
    <property type="entry name" value="RanGap"/>
</dbReference>
<dbReference type="SUPFAM" id="SSF52047">
    <property type="entry name" value="RNI-like"/>
    <property type="match status" value="1"/>
</dbReference>
<gene>
    <name evidence="4" type="ORF">BGZ95_003681</name>
</gene>
<dbReference type="Proteomes" id="UP001194580">
    <property type="component" value="Unassembled WGS sequence"/>
</dbReference>
<organism evidence="4 5">
    <name type="scientific">Linnemannia exigua</name>
    <dbReference type="NCBI Taxonomy" id="604196"/>
    <lineage>
        <taxon>Eukaryota</taxon>
        <taxon>Fungi</taxon>
        <taxon>Fungi incertae sedis</taxon>
        <taxon>Mucoromycota</taxon>
        <taxon>Mortierellomycotina</taxon>
        <taxon>Mortierellomycetes</taxon>
        <taxon>Mortierellales</taxon>
        <taxon>Mortierellaceae</taxon>
        <taxon>Linnemannia</taxon>
    </lineage>
</organism>
<evidence type="ECO:0000256" key="3">
    <source>
        <dbReference type="ARBA" id="ARBA00022737"/>
    </source>
</evidence>
<keyword evidence="1" id="KW-0343">GTPase activation</keyword>
<proteinExistence type="predicted"/>
<dbReference type="GO" id="GO:0005829">
    <property type="term" value="C:cytosol"/>
    <property type="evidence" value="ECO:0007669"/>
    <property type="project" value="TreeGrafter"/>
</dbReference>
<keyword evidence="3" id="KW-0677">Repeat</keyword>
<evidence type="ECO:0000313" key="4">
    <source>
        <dbReference type="EMBL" id="KAG0264022.1"/>
    </source>
</evidence>
<dbReference type="GO" id="GO:0005096">
    <property type="term" value="F:GTPase activator activity"/>
    <property type="evidence" value="ECO:0007669"/>
    <property type="project" value="UniProtKB-KW"/>
</dbReference>
<name>A0AAD4H2K9_9FUNG</name>
<dbReference type="GO" id="GO:0048471">
    <property type="term" value="C:perinuclear region of cytoplasm"/>
    <property type="evidence" value="ECO:0007669"/>
    <property type="project" value="TreeGrafter"/>
</dbReference>
<dbReference type="PANTHER" id="PTHR24113">
    <property type="entry name" value="RAN GTPASE-ACTIVATING PROTEIN 1"/>
    <property type="match status" value="1"/>
</dbReference>
<dbReference type="GO" id="GO:0006913">
    <property type="term" value="P:nucleocytoplasmic transport"/>
    <property type="evidence" value="ECO:0007669"/>
    <property type="project" value="TreeGrafter"/>
</dbReference>
<sequence length="782" mass="85466">MLSSEEKNMLEQSTAHYGNYVGAMKNGQKKHDDLIRGDFSELQASFDRNHDLQQQLNNMQQCMPQMQQQALDRLTVIQGRIQAILTQTYNLHEYSNPRLFIILPMDTSDGNPVNLLNNQFKLHFLCECGEHTKALNDDNTNIPHHIHIAKHEGYDLQRPAEFFRKYGRYMLTLLEMIKHGSTVAGYFVPALSPINVPSTIDMIANSQDTVNPSAIERSIEYLQSLSSNQDAAADNGADSFAGREALELSDLRHLEVFIKSKDQDRALGNLYRTITEDGHVKWVCIDHHRLAYKKQDQQAFITTVQVNGGHYDPHLDRATVSLESKILAAEFFDVLVKARRVDELVVSFDWEGTMSDLEAFGDTLKGTTISILRLDLQQFGRILTNEPQSTYTGQQALANVINLSSMKMVHIVLPMDLVELSALQSKMLSFPPKVSFEVVSRLGGGEAFEERSLKKLADILKTDSTLITLDLSHTSIGEKNVVTLSKALETNSAPNSALASLALYKNPIGNDESVGPLEILKTTPTPTPLNFRSFPIRHSKAVTLSKALKINSTLTSLNLSCTSIGNYEAATLSDALKANSTLTSLDLWANSIRDGGAVALSEALKTNSTLTFLNLSNNSIGNSGAVALSRALKTNSTLTTLSLYKNSIGDNGAVALSDALKTNSTLASLNLSNNSIRDNGAVALTEALEINSTLSILDLSYNSIRDKGGVALSEALKANSTLTSLNLSNNSIKVNGSVALSEALKTNSTLASLHLYKNSIGYSGAEALSEALKINSTVRVTR</sequence>
<accession>A0AAD4H2K9</accession>
<dbReference type="Pfam" id="PF13516">
    <property type="entry name" value="LRR_6"/>
    <property type="match status" value="8"/>
</dbReference>
<comment type="caution">
    <text evidence="4">The sequence shown here is derived from an EMBL/GenBank/DDBJ whole genome shotgun (WGS) entry which is preliminary data.</text>
</comment>
<evidence type="ECO:0000313" key="5">
    <source>
        <dbReference type="Proteomes" id="UP001194580"/>
    </source>
</evidence>
<dbReference type="AlphaFoldDB" id="A0AAD4H2K9"/>
<dbReference type="InterPro" id="IPR001611">
    <property type="entry name" value="Leu-rich_rpt"/>
</dbReference>
<evidence type="ECO:0008006" key="6">
    <source>
        <dbReference type="Google" id="ProtNLM"/>
    </source>
</evidence>
<dbReference type="GO" id="GO:0005634">
    <property type="term" value="C:nucleus"/>
    <property type="evidence" value="ECO:0007669"/>
    <property type="project" value="TreeGrafter"/>
</dbReference>
<reference evidence="4" key="1">
    <citation type="journal article" date="2020" name="Fungal Divers.">
        <title>Resolving the Mortierellaceae phylogeny through synthesis of multi-gene phylogenetics and phylogenomics.</title>
        <authorList>
            <person name="Vandepol N."/>
            <person name="Liber J."/>
            <person name="Desiro A."/>
            <person name="Na H."/>
            <person name="Kennedy M."/>
            <person name="Barry K."/>
            <person name="Grigoriev I.V."/>
            <person name="Miller A.N."/>
            <person name="O'Donnell K."/>
            <person name="Stajich J.E."/>
            <person name="Bonito G."/>
        </authorList>
    </citation>
    <scope>NUCLEOTIDE SEQUENCE</scope>
    <source>
        <strain evidence="4">NRRL 28262</strain>
    </source>
</reference>
<evidence type="ECO:0000256" key="1">
    <source>
        <dbReference type="ARBA" id="ARBA00022468"/>
    </source>
</evidence>
<protein>
    <recommendedName>
        <fullName evidence="6">RNI-like protein</fullName>
    </recommendedName>
</protein>
<keyword evidence="5" id="KW-1185">Reference proteome</keyword>
<dbReference type="GO" id="GO:0031267">
    <property type="term" value="F:small GTPase binding"/>
    <property type="evidence" value="ECO:0007669"/>
    <property type="project" value="TreeGrafter"/>
</dbReference>
<dbReference type="InterPro" id="IPR032675">
    <property type="entry name" value="LRR_dom_sf"/>
</dbReference>
<dbReference type="Gene3D" id="3.80.10.10">
    <property type="entry name" value="Ribonuclease Inhibitor"/>
    <property type="match status" value="4"/>
</dbReference>
<dbReference type="EMBL" id="JAAAIL010001853">
    <property type="protein sequence ID" value="KAG0264022.1"/>
    <property type="molecule type" value="Genomic_DNA"/>
</dbReference>